<dbReference type="AlphaFoldDB" id="G7E4C8"/>
<dbReference type="GO" id="GO:0016117">
    <property type="term" value="P:carotenoid biosynthetic process"/>
    <property type="evidence" value="ECO:0007669"/>
    <property type="project" value="UniProtKB-KW"/>
</dbReference>
<dbReference type="InterPro" id="IPR014105">
    <property type="entry name" value="Carotenoid/retinoid_OxRdtase"/>
</dbReference>
<dbReference type="EMBL" id="BABT02000134">
    <property type="protein sequence ID" value="GAA97688.1"/>
    <property type="molecule type" value="Genomic_DNA"/>
</dbReference>
<dbReference type="InParanoid" id="G7E4C8"/>
<evidence type="ECO:0000256" key="5">
    <source>
        <dbReference type="ARBA" id="ARBA00022746"/>
    </source>
</evidence>
<evidence type="ECO:0000256" key="6">
    <source>
        <dbReference type="ARBA" id="ARBA00023002"/>
    </source>
</evidence>
<feature type="transmembrane region" description="Helical" evidence="9">
    <location>
        <begin position="568"/>
        <end position="586"/>
    </location>
</feature>
<dbReference type="HOGENOM" id="CLU_019722_2_1_1"/>
<dbReference type="InterPro" id="IPR036188">
    <property type="entry name" value="FAD/NAD-bd_sf"/>
</dbReference>
<evidence type="ECO:0000256" key="1">
    <source>
        <dbReference type="ARBA" id="ARBA00001911"/>
    </source>
</evidence>
<evidence type="ECO:0000256" key="3">
    <source>
        <dbReference type="ARBA" id="ARBA00006046"/>
    </source>
</evidence>
<dbReference type="PANTHER" id="PTHR43734">
    <property type="entry name" value="PHYTOENE DESATURASE"/>
    <property type="match status" value="1"/>
</dbReference>
<dbReference type="InterPro" id="IPR002937">
    <property type="entry name" value="Amino_oxidase"/>
</dbReference>
<keyword evidence="6 8" id="KW-0560">Oxidoreductase</keyword>
<dbReference type="STRING" id="764103.G7E4C8"/>
<feature type="domain" description="Amine oxidase" evidence="10">
    <location>
        <begin position="24"/>
        <end position="391"/>
    </location>
</feature>
<evidence type="ECO:0000256" key="7">
    <source>
        <dbReference type="ARBA" id="ARBA00034551"/>
    </source>
</evidence>
<dbReference type="OrthoDB" id="7777654at2759"/>
<keyword evidence="9" id="KW-0472">Membrane</keyword>
<evidence type="ECO:0000256" key="2">
    <source>
        <dbReference type="ARBA" id="ARBA00004829"/>
    </source>
</evidence>
<gene>
    <name evidence="11" type="primary">Mo04366</name>
    <name evidence="11" type="ORF">E5Q_04366</name>
</gene>
<dbReference type="FunFam" id="3.50.50.60:FF:000171">
    <property type="entry name" value="zeta-carotene-forming phytoene desaturase"/>
    <property type="match status" value="1"/>
</dbReference>
<evidence type="ECO:0000259" key="10">
    <source>
        <dbReference type="Pfam" id="PF01593"/>
    </source>
</evidence>
<dbReference type="Proteomes" id="UP000009131">
    <property type="component" value="Unassembled WGS sequence"/>
</dbReference>
<evidence type="ECO:0000256" key="8">
    <source>
        <dbReference type="RuleBase" id="RU362075"/>
    </source>
</evidence>
<organism evidence="11 12">
    <name type="scientific">Mixia osmundae (strain CBS 9802 / IAM 14324 / JCM 22182 / KY 12970)</name>
    <dbReference type="NCBI Taxonomy" id="764103"/>
    <lineage>
        <taxon>Eukaryota</taxon>
        <taxon>Fungi</taxon>
        <taxon>Dikarya</taxon>
        <taxon>Basidiomycota</taxon>
        <taxon>Pucciniomycotina</taxon>
        <taxon>Mixiomycetes</taxon>
        <taxon>Mixiales</taxon>
        <taxon>Mixiaceae</taxon>
        <taxon>Mixia</taxon>
    </lineage>
</organism>
<dbReference type="NCBIfam" id="TIGR02734">
    <property type="entry name" value="crtI_fam"/>
    <property type="match status" value="1"/>
</dbReference>
<dbReference type="Gene3D" id="3.50.50.60">
    <property type="entry name" value="FAD/NAD(P)-binding domain"/>
    <property type="match status" value="2"/>
</dbReference>
<keyword evidence="5 8" id="KW-0125">Carotenoid biosynthesis</keyword>
<protein>
    <recommendedName>
        <fullName evidence="4">Phytoene desaturase</fullName>
    </recommendedName>
    <alternativeName>
        <fullName evidence="7">Phytoene desaturase (3,4-didehydrolycopene-forming)</fullName>
    </alternativeName>
</protein>
<name>G7E4C8_MIXOS</name>
<keyword evidence="12" id="KW-1185">Reference proteome</keyword>
<evidence type="ECO:0000256" key="4">
    <source>
        <dbReference type="ARBA" id="ARBA00013293"/>
    </source>
</evidence>
<comment type="similarity">
    <text evidence="3 8">Belongs to the carotenoid/retinoid oxidoreductase family.</text>
</comment>
<evidence type="ECO:0000313" key="12">
    <source>
        <dbReference type="Proteomes" id="UP000009131"/>
    </source>
</evidence>
<dbReference type="PANTHER" id="PTHR43734:SF1">
    <property type="entry name" value="PHYTOENE DESATURASE"/>
    <property type="match status" value="1"/>
</dbReference>
<reference evidence="11 12" key="2">
    <citation type="journal article" date="2012" name="Open Biol.">
        <title>Characteristics of nucleosomes and linker DNA regions on the genome of the basidiomycete Mixia osmundae revealed by mono- and dinucleosome mapping.</title>
        <authorList>
            <person name="Nishida H."/>
            <person name="Kondo S."/>
            <person name="Matsumoto T."/>
            <person name="Suzuki Y."/>
            <person name="Yoshikawa H."/>
            <person name="Taylor T.D."/>
            <person name="Sugiyama J."/>
        </authorList>
    </citation>
    <scope>NUCLEOTIDE SEQUENCE [LARGE SCALE GENOMIC DNA]</scope>
    <source>
        <strain evidence="12">CBS 9802 / IAM 14324 / JCM 22182 / KY 12970</strain>
    </source>
</reference>
<dbReference type="Pfam" id="PF01593">
    <property type="entry name" value="Amino_oxidase"/>
    <property type="match status" value="1"/>
</dbReference>
<comment type="cofactor">
    <cofactor evidence="1">
        <name>NAD(+)</name>
        <dbReference type="ChEBI" id="CHEBI:57540"/>
    </cofactor>
</comment>
<proteinExistence type="inferred from homology"/>
<evidence type="ECO:0000313" key="11">
    <source>
        <dbReference type="EMBL" id="GAA97688.1"/>
    </source>
</evidence>
<reference evidence="11 12" key="1">
    <citation type="journal article" date="2011" name="J. Gen. Appl. Microbiol.">
        <title>Draft genome sequencing of the enigmatic basidiomycete Mixia osmundae.</title>
        <authorList>
            <person name="Nishida H."/>
            <person name="Nagatsuka Y."/>
            <person name="Sugiyama J."/>
        </authorList>
    </citation>
    <scope>NUCLEOTIDE SEQUENCE [LARGE SCALE GENOMIC DNA]</scope>
    <source>
        <strain evidence="12">CBS 9802 / IAM 14324 / JCM 22182 / KY 12970</strain>
    </source>
</reference>
<comment type="pathway">
    <text evidence="2 8">Carotenoid biosynthesis.</text>
</comment>
<comment type="caution">
    <text evidence="11">The sequence shown here is derived from an EMBL/GenBank/DDBJ whole genome shotgun (WGS) entry which is preliminary data.</text>
</comment>
<evidence type="ECO:0000256" key="9">
    <source>
        <dbReference type="SAM" id="Phobius"/>
    </source>
</evidence>
<dbReference type="eggNOG" id="KOG4254">
    <property type="taxonomic scope" value="Eukaryota"/>
</dbReference>
<sequence>MNVPRSKREAMPAKKVIIIGGGVGGICTAARLGKAGVDVTVIEKNDTVGGRCSLLHADGHRFDVGPSFYLMPEVFEELFDDLGESVSEHYTLKKCEPNYKVYYHDDETVTLSTDMAQMKQEVEKWEGKDGWHRFLAFMRESHVHYEDSLRQVLHANYVSYQSMIRPHYLVMAIKLHVFDNLYRRASNYFWTDRLRRAFTFSSMYLGMSPFNAPATYNLLQYTELAQGIWYPVGGFFSFVRAVEQLAKTKFGVKILYNTPVGSIKLSDDGKTAKGVVLATDETLTADLVICNADLVYAYNNLLPPTQYAKNLTKQAHTCSSISFYWGLNRKVDQLVTHQIFLAENFKGSFDRIFQDHSLPDEPSFYVNVPSRVDPTAAPEGRDTMVVLVPVGHLTGDSGALKVETEGGGATHRKSQDWDAIVARARAHVIAGLTDKLNKLAAASGQKSVIPEGKDFSALIGTELSHTPLTWQANLNLHQGSILGLSHSIFQVLAFRPRTKHDTIDRLHFVGASTHPGTGVPVVVCGSKITSQQVLEELQIDLADKPSQGRSLKSLDKVVPPMTLVIESFLLNYALPGAIVLFLIWLADFAESRYAQSGTFDRKQIQHLPFAGPFSHLLNY</sequence>
<accession>G7E4C8</accession>
<keyword evidence="9" id="KW-0812">Transmembrane</keyword>
<keyword evidence="9" id="KW-1133">Transmembrane helix</keyword>
<dbReference type="SUPFAM" id="SSF51905">
    <property type="entry name" value="FAD/NAD(P)-binding domain"/>
    <property type="match status" value="1"/>
</dbReference>
<dbReference type="GO" id="GO:0016166">
    <property type="term" value="F:phytoene dehydrogenase activity"/>
    <property type="evidence" value="ECO:0007669"/>
    <property type="project" value="UniProtKB-ARBA"/>
</dbReference>